<dbReference type="EMBL" id="JAJSOW010000004">
    <property type="protein sequence ID" value="KAI9191890.1"/>
    <property type="molecule type" value="Genomic_DNA"/>
</dbReference>
<evidence type="ECO:0000313" key="1">
    <source>
        <dbReference type="EMBL" id="KAI9191890.1"/>
    </source>
</evidence>
<dbReference type="AlphaFoldDB" id="A0AAD5JBS5"/>
<comment type="caution">
    <text evidence="1">The sequence shown here is derived from an EMBL/GenBank/DDBJ whole genome shotgun (WGS) entry which is preliminary data.</text>
</comment>
<evidence type="ECO:0000313" key="2">
    <source>
        <dbReference type="Proteomes" id="UP001064489"/>
    </source>
</evidence>
<accession>A0AAD5JBS5</accession>
<protein>
    <submittedName>
        <fullName evidence="1">Uncharacterized protein</fullName>
    </submittedName>
</protein>
<proteinExistence type="predicted"/>
<gene>
    <name evidence="1" type="ORF">LWI28_015086</name>
</gene>
<name>A0AAD5JBS5_ACENE</name>
<sequence>MDTDEIARLCDALSINEDGSTAQTLDVNLKNLGPDGSNGNSLELLGGRGSCKNFYKDSVGRLLKFSDKAQEIKASAINNNFNVVPSKTRSEVTVNLDHDQKVWVDRGGLETKKGSWTVVMIWGFCRKSLNQIDESQPDGKRIKVERSKTLNATLTLSENNLTNGNVVAKTQNLDKAMEIDTEVQTNGVSGIEAVLKTILDSIRTSVDGGK</sequence>
<reference evidence="1" key="1">
    <citation type="journal article" date="2022" name="Plant J.">
        <title>Strategies of tolerance reflected in two North American maple genomes.</title>
        <authorList>
            <person name="McEvoy S.L."/>
            <person name="Sezen U.U."/>
            <person name="Trouern-Trend A."/>
            <person name="McMahon S.M."/>
            <person name="Schaberg P.G."/>
            <person name="Yang J."/>
            <person name="Wegrzyn J.L."/>
            <person name="Swenson N.G."/>
        </authorList>
    </citation>
    <scope>NUCLEOTIDE SEQUENCE</scope>
    <source>
        <strain evidence="1">91603</strain>
    </source>
</reference>
<organism evidence="1 2">
    <name type="scientific">Acer negundo</name>
    <name type="common">Box elder</name>
    <dbReference type="NCBI Taxonomy" id="4023"/>
    <lineage>
        <taxon>Eukaryota</taxon>
        <taxon>Viridiplantae</taxon>
        <taxon>Streptophyta</taxon>
        <taxon>Embryophyta</taxon>
        <taxon>Tracheophyta</taxon>
        <taxon>Spermatophyta</taxon>
        <taxon>Magnoliopsida</taxon>
        <taxon>eudicotyledons</taxon>
        <taxon>Gunneridae</taxon>
        <taxon>Pentapetalae</taxon>
        <taxon>rosids</taxon>
        <taxon>malvids</taxon>
        <taxon>Sapindales</taxon>
        <taxon>Sapindaceae</taxon>
        <taxon>Hippocastanoideae</taxon>
        <taxon>Acereae</taxon>
        <taxon>Acer</taxon>
    </lineage>
</organism>
<keyword evidence="2" id="KW-1185">Reference proteome</keyword>
<dbReference type="Proteomes" id="UP001064489">
    <property type="component" value="Chromosome 6"/>
</dbReference>
<reference evidence="1" key="2">
    <citation type="submission" date="2023-02" db="EMBL/GenBank/DDBJ databases">
        <authorList>
            <person name="Swenson N.G."/>
            <person name="Wegrzyn J.L."/>
            <person name="Mcevoy S.L."/>
        </authorList>
    </citation>
    <scope>NUCLEOTIDE SEQUENCE</scope>
    <source>
        <strain evidence="1">91603</strain>
        <tissue evidence="1">Leaf</tissue>
    </source>
</reference>